<gene>
    <name evidence="2" type="ORF">SHERM_12478</name>
</gene>
<proteinExistence type="predicted"/>
<dbReference type="Proteomes" id="UP001153555">
    <property type="component" value="Unassembled WGS sequence"/>
</dbReference>
<dbReference type="GO" id="GO:0003676">
    <property type="term" value="F:nucleic acid binding"/>
    <property type="evidence" value="ECO:0007669"/>
    <property type="project" value="InterPro"/>
</dbReference>
<feature type="compositionally biased region" description="Basic residues" evidence="1">
    <location>
        <begin position="71"/>
        <end position="83"/>
    </location>
</feature>
<accession>A0A9N7MMX9</accession>
<reference evidence="2" key="1">
    <citation type="submission" date="2019-12" db="EMBL/GenBank/DDBJ databases">
        <authorList>
            <person name="Scholes J."/>
        </authorList>
    </citation>
    <scope>NUCLEOTIDE SEQUENCE</scope>
</reference>
<dbReference type="AlphaFoldDB" id="A0A9N7MMX9"/>
<dbReference type="OrthoDB" id="2596766at2759"/>
<feature type="compositionally biased region" description="Basic and acidic residues" evidence="1">
    <location>
        <begin position="61"/>
        <end position="70"/>
    </location>
</feature>
<comment type="caution">
    <text evidence="2">The sequence shown here is derived from an EMBL/GenBank/DDBJ whole genome shotgun (WGS) entry which is preliminary data.</text>
</comment>
<organism evidence="2 3">
    <name type="scientific">Striga hermonthica</name>
    <name type="common">Purple witchweed</name>
    <name type="synonym">Buchnera hermonthica</name>
    <dbReference type="NCBI Taxonomy" id="68872"/>
    <lineage>
        <taxon>Eukaryota</taxon>
        <taxon>Viridiplantae</taxon>
        <taxon>Streptophyta</taxon>
        <taxon>Embryophyta</taxon>
        <taxon>Tracheophyta</taxon>
        <taxon>Spermatophyta</taxon>
        <taxon>Magnoliopsida</taxon>
        <taxon>eudicotyledons</taxon>
        <taxon>Gunneridae</taxon>
        <taxon>Pentapetalae</taxon>
        <taxon>asterids</taxon>
        <taxon>lamiids</taxon>
        <taxon>Lamiales</taxon>
        <taxon>Orobanchaceae</taxon>
        <taxon>Buchnereae</taxon>
        <taxon>Striga</taxon>
    </lineage>
</organism>
<sequence length="196" mass="22438">MQSLLLFSSLPNSWETLVVTLSNSASNDKLSMSVFKDALFNEEARRKDMGINQTHALVMENRGRPQDKQQRSCRKKSMCRRKGRQSDDQRSHVCYLYGLEGHMKKNCYKWLEEQCKSNFQLKNSSQQKNKGKGGETFITVSGDVAYCSNHGKKLKCLISDNGGEYTSKEFNAYCRTYGIRHEKGGHFLEIKIAEVC</sequence>
<evidence type="ECO:0000313" key="3">
    <source>
        <dbReference type="Proteomes" id="UP001153555"/>
    </source>
</evidence>
<dbReference type="SUPFAM" id="SSF53098">
    <property type="entry name" value="Ribonuclease H-like"/>
    <property type="match status" value="1"/>
</dbReference>
<dbReference type="InterPro" id="IPR012337">
    <property type="entry name" value="RNaseH-like_sf"/>
</dbReference>
<protein>
    <submittedName>
        <fullName evidence="2">Uncharacterized protein</fullName>
    </submittedName>
</protein>
<dbReference type="InterPro" id="IPR036397">
    <property type="entry name" value="RNaseH_sf"/>
</dbReference>
<dbReference type="EMBL" id="CACSLK010008332">
    <property type="protein sequence ID" value="CAA0811271.1"/>
    <property type="molecule type" value="Genomic_DNA"/>
</dbReference>
<keyword evidence="3" id="KW-1185">Reference proteome</keyword>
<evidence type="ECO:0000313" key="2">
    <source>
        <dbReference type="EMBL" id="CAA0811271.1"/>
    </source>
</evidence>
<name>A0A9N7MMX9_STRHE</name>
<evidence type="ECO:0000256" key="1">
    <source>
        <dbReference type="SAM" id="MobiDB-lite"/>
    </source>
</evidence>
<feature type="region of interest" description="Disordered" evidence="1">
    <location>
        <begin position="60"/>
        <end position="84"/>
    </location>
</feature>
<dbReference type="Gene3D" id="3.30.420.10">
    <property type="entry name" value="Ribonuclease H-like superfamily/Ribonuclease H"/>
    <property type="match status" value="1"/>
</dbReference>